<reference evidence="2" key="1">
    <citation type="journal article" date="2023" name="Science">
        <title>Genome structures resolve the early diversification of teleost fishes.</title>
        <authorList>
            <person name="Parey E."/>
            <person name="Louis A."/>
            <person name="Montfort J."/>
            <person name="Bouchez O."/>
            <person name="Roques C."/>
            <person name="Iampietro C."/>
            <person name="Lluch J."/>
            <person name="Castinel A."/>
            <person name="Donnadieu C."/>
            <person name="Desvignes T."/>
            <person name="Floi Bucao C."/>
            <person name="Jouanno E."/>
            <person name="Wen M."/>
            <person name="Mejri S."/>
            <person name="Dirks R."/>
            <person name="Jansen H."/>
            <person name="Henkel C."/>
            <person name="Chen W.J."/>
            <person name="Zahm M."/>
            <person name="Cabau C."/>
            <person name="Klopp C."/>
            <person name="Thompson A.W."/>
            <person name="Robinson-Rechavi M."/>
            <person name="Braasch I."/>
            <person name="Lecointre G."/>
            <person name="Bobe J."/>
            <person name="Postlethwait J.H."/>
            <person name="Berthelot C."/>
            <person name="Roest Crollius H."/>
            <person name="Guiguen Y."/>
        </authorList>
    </citation>
    <scope>NUCLEOTIDE SEQUENCE</scope>
    <source>
        <strain evidence="2">WJC10195</strain>
    </source>
</reference>
<name>A0A9Q1IXU4_SYNKA</name>
<protein>
    <submittedName>
        <fullName evidence="2">Uncharacterized protein</fullName>
    </submittedName>
</protein>
<dbReference type="EMBL" id="JAINUF010000005">
    <property type="protein sequence ID" value="KAJ8359759.1"/>
    <property type="molecule type" value="Genomic_DNA"/>
</dbReference>
<organism evidence="2 3">
    <name type="scientific">Synaphobranchus kaupii</name>
    <name type="common">Kaup's arrowtooth eel</name>
    <dbReference type="NCBI Taxonomy" id="118154"/>
    <lineage>
        <taxon>Eukaryota</taxon>
        <taxon>Metazoa</taxon>
        <taxon>Chordata</taxon>
        <taxon>Craniata</taxon>
        <taxon>Vertebrata</taxon>
        <taxon>Euteleostomi</taxon>
        <taxon>Actinopterygii</taxon>
        <taxon>Neopterygii</taxon>
        <taxon>Teleostei</taxon>
        <taxon>Anguilliformes</taxon>
        <taxon>Synaphobranchidae</taxon>
        <taxon>Synaphobranchus</taxon>
    </lineage>
</organism>
<dbReference type="Proteomes" id="UP001152622">
    <property type="component" value="Chromosome 5"/>
</dbReference>
<accession>A0A9Q1IXU4</accession>
<feature type="region of interest" description="Disordered" evidence="1">
    <location>
        <begin position="1"/>
        <end position="22"/>
    </location>
</feature>
<sequence>MAKRRGSPAAKHKTAKHMSVRSWAGRSRNLDTNLGHGGVFTSAGCLSLQIPCASARTEHRVRGQPPRTFWHVSRRADDRIHHWALAKPRYLVQSAEMKGVGQRKVVNEGAAMVDYHPATLCYTATVSRNGTAIGRVSSSHASITVPPSPPKHYPRSLSFNEKDLEVRLKDVPVF</sequence>
<keyword evidence="3" id="KW-1185">Reference proteome</keyword>
<proteinExistence type="predicted"/>
<evidence type="ECO:0000313" key="3">
    <source>
        <dbReference type="Proteomes" id="UP001152622"/>
    </source>
</evidence>
<comment type="caution">
    <text evidence="2">The sequence shown here is derived from an EMBL/GenBank/DDBJ whole genome shotgun (WGS) entry which is preliminary data.</text>
</comment>
<gene>
    <name evidence="2" type="ORF">SKAU_G00162840</name>
</gene>
<dbReference type="AlphaFoldDB" id="A0A9Q1IXU4"/>
<feature type="compositionally biased region" description="Basic residues" evidence="1">
    <location>
        <begin position="1"/>
        <end position="19"/>
    </location>
</feature>
<evidence type="ECO:0000313" key="2">
    <source>
        <dbReference type="EMBL" id="KAJ8359759.1"/>
    </source>
</evidence>
<evidence type="ECO:0000256" key="1">
    <source>
        <dbReference type="SAM" id="MobiDB-lite"/>
    </source>
</evidence>